<evidence type="ECO:0000256" key="5">
    <source>
        <dbReference type="ARBA" id="ARBA00048679"/>
    </source>
</evidence>
<evidence type="ECO:0000313" key="9">
    <source>
        <dbReference type="Proteomes" id="UP001318860"/>
    </source>
</evidence>
<dbReference type="InterPro" id="IPR000719">
    <property type="entry name" value="Prot_kinase_dom"/>
</dbReference>
<dbReference type="Gene3D" id="1.10.510.10">
    <property type="entry name" value="Transferase(Phosphotransferase) domain 1"/>
    <property type="match status" value="1"/>
</dbReference>
<feature type="domain" description="Yippee" evidence="7">
    <location>
        <begin position="652"/>
        <end position="745"/>
    </location>
</feature>
<feature type="domain" description="Protein kinase" evidence="6">
    <location>
        <begin position="2"/>
        <end position="274"/>
    </location>
</feature>
<dbReference type="EMBL" id="JABTTQ020000013">
    <property type="protein sequence ID" value="KAK6142663.1"/>
    <property type="molecule type" value="Genomic_DNA"/>
</dbReference>
<evidence type="ECO:0000256" key="4">
    <source>
        <dbReference type="ARBA" id="ARBA00047899"/>
    </source>
</evidence>
<keyword evidence="9" id="KW-1185">Reference proteome</keyword>
<dbReference type="SMART" id="SM00220">
    <property type="entry name" value="S_TKc"/>
    <property type="match status" value="1"/>
</dbReference>
<evidence type="ECO:0000256" key="1">
    <source>
        <dbReference type="ARBA" id="ARBA00012513"/>
    </source>
</evidence>
<keyword evidence="2" id="KW-0723">Serine/threonine-protein kinase</keyword>
<dbReference type="PROSITE" id="PS00108">
    <property type="entry name" value="PROTEIN_KINASE_ST"/>
    <property type="match status" value="1"/>
</dbReference>
<protein>
    <recommendedName>
        <fullName evidence="1">non-specific serine/threonine protein kinase</fullName>
        <ecNumber evidence="1">2.7.11.1</ecNumber>
    </recommendedName>
</protein>
<dbReference type="PANTHER" id="PTHR13902">
    <property type="entry name" value="SERINE/THREONINE-PROTEIN KINASE WNK WITH NO LYSINE -RELATED"/>
    <property type="match status" value="1"/>
</dbReference>
<accession>A0ABR0W4T9</accession>
<dbReference type="Proteomes" id="UP001318860">
    <property type="component" value="Unassembled WGS sequence"/>
</dbReference>
<gene>
    <name evidence="8" type="ORF">DH2020_023011</name>
</gene>
<dbReference type="InterPro" id="IPR034751">
    <property type="entry name" value="Yippee"/>
</dbReference>
<dbReference type="Pfam" id="PF00069">
    <property type="entry name" value="Pkinase"/>
    <property type="match status" value="1"/>
</dbReference>
<dbReference type="InterPro" id="IPR011009">
    <property type="entry name" value="Kinase-like_dom_sf"/>
</dbReference>
<keyword evidence="3" id="KW-0808">Transferase</keyword>
<sequence length="750" mass="84924">MSLLPMPIGNVDPESVARDRHLSVPIALLQSYKAFDQIDGIEVAWNRIKIDDVLRSPEDLEKLYSEVHLLRQLKHENIIKFYDSWIDEKKKTINMITELFTSGSLRQYRKKHKTVDMKAIKNWARQILQGLDYLHSQNPPVIHRDLKCDNIFVNGNHGEVKIGDLGLATILQRPTAKSVIGTPEFMAPELYEEEYNELVDIYSFGMCLLEMVTLEYPYSECKNPAQIYRKVTLGVKPASLGKVASPEVKEFIEKCLVPASQRLSAKELLKDPFLQFEHSNVHVHDSLPIPNEAPRFLMLEFKRLHLNNEFRLKGKKNDDSSISLTLRIADRGDTAPAVAAEMVEQLDLADHDVAFIADFIDYLIMRILPDWKPSSDFRSNEERTASGLTLMTDQWETPLAGSPAELVVKQEDAYEFHMDPRLFDSPADGNPNFASPNVTFIMSSCLTNTGNKLSHGSVTSGVLGDDSLNKNETFKGWSGESSEVEFRDLYYDECKIHAIENGNVECPPPVDQSVENSELVLSDQDSISKVGSFKTSCSTLSSLKRDHETELKFELDAIETLYQQWFHELSRMKQEAVEATKKRWMTKIKNGRAFLFSHAVNVFLVRRGSAADDRSAYGGGVHCSDCREVLGWKQQTKTNIRDPGLTVDRPGCTIRPAICLPDRSEIADLPEAWRGRGFLFSHVVNVVEGPKADRLLISGTHMVADVFCGDCGEKLGWKYEKTYEQHHKYKEGKTVLAKSKITNAFDSTFY</sequence>
<name>A0ABR0W4T9_REHGL</name>
<dbReference type="InterPro" id="IPR008271">
    <property type="entry name" value="Ser/Thr_kinase_AS"/>
</dbReference>
<dbReference type="InterPro" id="IPR050588">
    <property type="entry name" value="WNK_Ser-Thr_kinase"/>
</dbReference>
<evidence type="ECO:0000313" key="8">
    <source>
        <dbReference type="EMBL" id="KAK6142663.1"/>
    </source>
</evidence>
<dbReference type="PROSITE" id="PS50011">
    <property type="entry name" value="PROTEIN_KINASE_DOM"/>
    <property type="match status" value="1"/>
</dbReference>
<dbReference type="CDD" id="cd13983">
    <property type="entry name" value="STKc_WNK"/>
    <property type="match status" value="1"/>
</dbReference>
<dbReference type="Gene3D" id="3.30.200.20">
    <property type="entry name" value="Phosphorylase Kinase, domain 1"/>
    <property type="match status" value="1"/>
</dbReference>
<reference evidence="8 9" key="1">
    <citation type="journal article" date="2021" name="Comput. Struct. Biotechnol. J.">
        <title>De novo genome assembly of the potent medicinal plant Rehmannia glutinosa using nanopore technology.</title>
        <authorList>
            <person name="Ma L."/>
            <person name="Dong C."/>
            <person name="Song C."/>
            <person name="Wang X."/>
            <person name="Zheng X."/>
            <person name="Niu Y."/>
            <person name="Chen S."/>
            <person name="Feng W."/>
        </authorList>
    </citation>
    <scope>NUCLEOTIDE SEQUENCE [LARGE SCALE GENOMIC DNA]</scope>
    <source>
        <strain evidence="8">DH-2019</strain>
    </source>
</reference>
<evidence type="ECO:0000259" key="6">
    <source>
        <dbReference type="PROSITE" id="PS50011"/>
    </source>
</evidence>
<keyword evidence="3" id="KW-0418">Kinase</keyword>
<comment type="catalytic activity">
    <reaction evidence="5">
        <text>L-seryl-[protein] + ATP = O-phospho-L-seryl-[protein] + ADP + H(+)</text>
        <dbReference type="Rhea" id="RHEA:17989"/>
        <dbReference type="Rhea" id="RHEA-COMP:9863"/>
        <dbReference type="Rhea" id="RHEA-COMP:11604"/>
        <dbReference type="ChEBI" id="CHEBI:15378"/>
        <dbReference type="ChEBI" id="CHEBI:29999"/>
        <dbReference type="ChEBI" id="CHEBI:30616"/>
        <dbReference type="ChEBI" id="CHEBI:83421"/>
        <dbReference type="ChEBI" id="CHEBI:456216"/>
        <dbReference type="EC" id="2.7.11.1"/>
    </reaction>
</comment>
<evidence type="ECO:0000256" key="2">
    <source>
        <dbReference type="ARBA" id="ARBA00022527"/>
    </source>
</evidence>
<evidence type="ECO:0000259" key="7">
    <source>
        <dbReference type="PROSITE" id="PS51792"/>
    </source>
</evidence>
<comment type="catalytic activity">
    <reaction evidence="4">
        <text>L-threonyl-[protein] + ATP = O-phospho-L-threonyl-[protein] + ADP + H(+)</text>
        <dbReference type="Rhea" id="RHEA:46608"/>
        <dbReference type="Rhea" id="RHEA-COMP:11060"/>
        <dbReference type="Rhea" id="RHEA-COMP:11605"/>
        <dbReference type="ChEBI" id="CHEBI:15378"/>
        <dbReference type="ChEBI" id="CHEBI:30013"/>
        <dbReference type="ChEBI" id="CHEBI:30616"/>
        <dbReference type="ChEBI" id="CHEBI:61977"/>
        <dbReference type="ChEBI" id="CHEBI:456216"/>
        <dbReference type="EC" id="2.7.11.1"/>
    </reaction>
</comment>
<dbReference type="EC" id="2.7.11.1" evidence="1"/>
<comment type="caution">
    <text evidence="8">The sequence shown here is derived from an EMBL/GenBank/DDBJ whole genome shotgun (WGS) entry which is preliminary data.</text>
</comment>
<organism evidence="8 9">
    <name type="scientific">Rehmannia glutinosa</name>
    <name type="common">Chinese foxglove</name>
    <dbReference type="NCBI Taxonomy" id="99300"/>
    <lineage>
        <taxon>Eukaryota</taxon>
        <taxon>Viridiplantae</taxon>
        <taxon>Streptophyta</taxon>
        <taxon>Embryophyta</taxon>
        <taxon>Tracheophyta</taxon>
        <taxon>Spermatophyta</taxon>
        <taxon>Magnoliopsida</taxon>
        <taxon>eudicotyledons</taxon>
        <taxon>Gunneridae</taxon>
        <taxon>Pentapetalae</taxon>
        <taxon>asterids</taxon>
        <taxon>lamiids</taxon>
        <taxon>Lamiales</taxon>
        <taxon>Orobanchaceae</taxon>
        <taxon>Rehmannieae</taxon>
        <taxon>Rehmannia</taxon>
    </lineage>
</organism>
<dbReference type="SUPFAM" id="SSF56112">
    <property type="entry name" value="Protein kinase-like (PK-like)"/>
    <property type="match status" value="1"/>
</dbReference>
<proteinExistence type="predicted"/>
<dbReference type="PROSITE" id="PS51792">
    <property type="entry name" value="YIPPEE"/>
    <property type="match status" value="1"/>
</dbReference>
<evidence type="ECO:0000256" key="3">
    <source>
        <dbReference type="ARBA" id="ARBA00022777"/>
    </source>
</evidence>